<evidence type="ECO:0000313" key="1">
    <source>
        <dbReference type="EMBL" id="MDM1049501.1"/>
    </source>
</evidence>
<reference evidence="1" key="2">
    <citation type="journal article" date="2022" name="Sci. Total Environ.">
        <title>Prevalence, transmission, and molecular epidemiology of tet(X)-positive bacteria among humans, animals, and environmental niches in China: An epidemiological, and genomic-based study.</title>
        <authorList>
            <person name="Dong N."/>
            <person name="Zeng Y."/>
            <person name="Cai C."/>
            <person name="Sun C."/>
            <person name="Lu J."/>
            <person name="Liu C."/>
            <person name="Zhou H."/>
            <person name="Sun Q."/>
            <person name="Shu L."/>
            <person name="Wang H."/>
            <person name="Wang Y."/>
            <person name="Wang S."/>
            <person name="Wu C."/>
            <person name="Chan E.W."/>
            <person name="Chen G."/>
            <person name="Shen Z."/>
            <person name="Chen S."/>
            <person name="Zhang R."/>
        </authorList>
    </citation>
    <scope>NUCLEOTIDE SEQUENCE</scope>
    <source>
        <strain evidence="1">R1692</strain>
    </source>
</reference>
<organism evidence="1 2">
    <name type="scientific">Sphingobacterium hotanense</name>
    <dbReference type="NCBI Taxonomy" id="649196"/>
    <lineage>
        <taxon>Bacteria</taxon>
        <taxon>Pseudomonadati</taxon>
        <taxon>Bacteroidota</taxon>
        <taxon>Sphingobacteriia</taxon>
        <taxon>Sphingobacteriales</taxon>
        <taxon>Sphingobacteriaceae</taxon>
        <taxon>Sphingobacterium</taxon>
    </lineage>
</organism>
<gene>
    <name evidence="1" type="ORF">HX018_14770</name>
</gene>
<evidence type="ECO:0000313" key="2">
    <source>
        <dbReference type="Proteomes" id="UP001170954"/>
    </source>
</evidence>
<sequence length="93" mass="10819">MEKTVFQLTLQDLTAVVNSIIAKDKIDITLSKPQLSRLEAERLYGEQRIKKWIKAGLLKPVSQNGKNSRIYFSHKKIIDLSQKSFHHLNHLDY</sequence>
<reference evidence="1" key="1">
    <citation type="submission" date="2020-06" db="EMBL/GenBank/DDBJ databases">
        <authorList>
            <person name="Dong N."/>
        </authorList>
    </citation>
    <scope>NUCLEOTIDE SEQUENCE</scope>
    <source>
        <strain evidence="1">R1692</strain>
    </source>
</reference>
<dbReference type="Proteomes" id="UP001170954">
    <property type="component" value="Unassembled WGS sequence"/>
</dbReference>
<dbReference type="RefSeq" id="WP_286651910.1">
    <property type="nucleotide sequence ID" value="NZ_JACAGK010000048.1"/>
</dbReference>
<dbReference type="EMBL" id="JACAGK010000048">
    <property type="protein sequence ID" value="MDM1049501.1"/>
    <property type="molecule type" value="Genomic_DNA"/>
</dbReference>
<comment type="caution">
    <text evidence="1">The sequence shown here is derived from an EMBL/GenBank/DDBJ whole genome shotgun (WGS) entry which is preliminary data.</text>
</comment>
<name>A0ABT7NQV4_9SPHI</name>
<proteinExistence type="predicted"/>
<protein>
    <submittedName>
        <fullName evidence="1">Uncharacterized protein</fullName>
    </submittedName>
</protein>
<accession>A0ABT7NQV4</accession>
<keyword evidence="2" id="KW-1185">Reference proteome</keyword>